<dbReference type="InterPro" id="IPR003358">
    <property type="entry name" value="tRNA_(Gua-N-7)_MeTrfase_Trmb"/>
</dbReference>
<evidence type="ECO:0000256" key="8">
    <source>
        <dbReference type="ARBA" id="ARBA00022884"/>
    </source>
</evidence>
<keyword evidence="5 11" id="KW-0808">Transferase</keyword>
<dbReference type="UniPathway" id="UPA00989"/>
<feature type="binding site" evidence="11">
    <location>
        <begin position="122"/>
        <end position="123"/>
    </location>
    <ligand>
        <name>S-adenosyl-L-methionine</name>
        <dbReference type="ChEBI" id="CHEBI:59789"/>
    </ligand>
</feature>
<feature type="region of interest" description="Disordered" evidence="12">
    <location>
        <begin position="1"/>
        <end position="44"/>
    </location>
</feature>
<dbReference type="GO" id="GO:0005634">
    <property type="term" value="C:nucleus"/>
    <property type="evidence" value="ECO:0007669"/>
    <property type="project" value="UniProtKB-SubCell"/>
</dbReference>
<feature type="compositionally biased region" description="Basic and acidic residues" evidence="12">
    <location>
        <begin position="18"/>
        <end position="35"/>
    </location>
</feature>
<dbReference type="Pfam" id="PF02390">
    <property type="entry name" value="Methyltransf_4"/>
    <property type="match status" value="1"/>
</dbReference>
<evidence type="ECO:0000256" key="2">
    <source>
        <dbReference type="ARBA" id="ARBA00004123"/>
    </source>
</evidence>
<protein>
    <recommendedName>
        <fullName evidence="11">tRNA (guanine-N(7)-)-methyltransferase</fullName>
        <ecNumber evidence="11">2.1.1.33</ecNumber>
    </recommendedName>
    <alternativeName>
        <fullName evidence="11">Transfer RNA methyltransferase 8</fullName>
    </alternativeName>
    <alternativeName>
        <fullName evidence="11">tRNA (guanine(46)-N(7))-methyltransferase</fullName>
    </alternativeName>
    <alternativeName>
        <fullName evidence="11">tRNA(m7G46)-methyltransferase</fullName>
    </alternativeName>
</protein>
<dbReference type="GO" id="GO:0106143">
    <property type="term" value="C:tRNA (m7G46) methyltransferase complex"/>
    <property type="evidence" value="ECO:0007669"/>
    <property type="project" value="UniProtKB-ARBA"/>
</dbReference>
<evidence type="ECO:0000256" key="12">
    <source>
        <dbReference type="SAM" id="MobiDB-lite"/>
    </source>
</evidence>
<evidence type="ECO:0000256" key="11">
    <source>
        <dbReference type="HAMAP-Rule" id="MF_03055"/>
    </source>
</evidence>
<dbReference type="InterPro" id="IPR025763">
    <property type="entry name" value="Trm8_euk"/>
</dbReference>
<feature type="binding site" evidence="11">
    <location>
        <begin position="157"/>
        <end position="158"/>
    </location>
    <ligand>
        <name>S-adenosyl-L-methionine</name>
        <dbReference type="ChEBI" id="CHEBI:59789"/>
    </ligand>
</feature>
<comment type="pathway">
    <text evidence="10 11">tRNA modification; N(7)-methylguanine-tRNA biosynthesis.</text>
</comment>
<dbReference type="STRING" id="1392247.A0A3N4KPE8"/>
<dbReference type="SUPFAM" id="SSF53335">
    <property type="entry name" value="S-adenosyl-L-methionine-dependent methyltransferases"/>
    <property type="match status" value="1"/>
</dbReference>
<dbReference type="GO" id="GO:0000049">
    <property type="term" value="F:tRNA binding"/>
    <property type="evidence" value="ECO:0007669"/>
    <property type="project" value="UniProtKB-UniRule"/>
</dbReference>
<comment type="subunit">
    <text evidence="11">Forms a complex with TRM82.</text>
</comment>
<dbReference type="EC" id="2.1.1.33" evidence="11"/>
<comment type="function">
    <text evidence="11">Catalyzes the formation of N(7)-methylguanine at position 46 (m7G46) in tRNA.</text>
</comment>
<evidence type="ECO:0000256" key="1">
    <source>
        <dbReference type="ARBA" id="ARBA00000142"/>
    </source>
</evidence>
<dbReference type="EMBL" id="ML119128">
    <property type="protein sequence ID" value="RPB12473.1"/>
    <property type="molecule type" value="Genomic_DNA"/>
</dbReference>
<dbReference type="PANTHER" id="PTHR23417">
    <property type="entry name" value="3-DEOXY-D-MANNO-OCTULOSONIC-ACID TRANSFERASE/TRNA GUANINE-N 7 - -METHYLTRANSFERASE"/>
    <property type="match status" value="1"/>
</dbReference>
<feature type="binding site" evidence="11">
    <location>
        <begin position="255"/>
        <end position="257"/>
    </location>
    <ligand>
        <name>S-adenosyl-L-methionine</name>
        <dbReference type="ChEBI" id="CHEBI:59789"/>
    </ligand>
</feature>
<dbReference type="FunFam" id="3.40.50.150:FF:000060">
    <property type="entry name" value="tRNA (guanine-N(7)-)-methyltransferase"/>
    <property type="match status" value="1"/>
</dbReference>
<comment type="similarity">
    <text evidence="11">Belongs to the class I-like SAM-binding methyltransferase superfamily. TrmB family.</text>
</comment>
<proteinExistence type="inferred from homology"/>
<evidence type="ECO:0000256" key="7">
    <source>
        <dbReference type="ARBA" id="ARBA00022694"/>
    </source>
</evidence>
<comment type="catalytic activity">
    <reaction evidence="1 11">
        <text>guanosine(46) in tRNA + S-adenosyl-L-methionine = N(7)-methylguanosine(46) in tRNA + S-adenosyl-L-homocysteine</text>
        <dbReference type="Rhea" id="RHEA:42708"/>
        <dbReference type="Rhea" id="RHEA-COMP:10188"/>
        <dbReference type="Rhea" id="RHEA-COMP:10189"/>
        <dbReference type="ChEBI" id="CHEBI:57856"/>
        <dbReference type="ChEBI" id="CHEBI:59789"/>
        <dbReference type="ChEBI" id="CHEBI:74269"/>
        <dbReference type="ChEBI" id="CHEBI:74480"/>
        <dbReference type="EC" id="2.1.1.33"/>
    </reaction>
</comment>
<keyword evidence="7 11" id="KW-0819">tRNA processing</keyword>
<evidence type="ECO:0000256" key="10">
    <source>
        <dbReference type="ARBA" id="ARBA00060552"/>
    </source>
</evidence>
<accession>A0A3N4KPE8</accession>
<dbReference type="Gene3D" id="3.40.50.150">
    <property type="entry name" value="Vaccinia Virus protein VP39"/>
    <property type="match status" value="1"/>
</dbReference>
<keyword evidence="14" id="KW-1185">Reference proteome</keyword>
<name>A0A3N4KPE8_9PEZI</name>
<keyword evidence="9 11" id="KW-0539">Nucleus</keyword>
<dbReference type="AlphaFoldDB" id="A0A3N4KPE8"/>
<dbReference type="InterPro" id="IPR029063">
    <property type="entry name" value="SAM-dependent_MTases_sf"/>
</dbReference>
<sequence>MASPPPPKRQKQSGQRTGLREKHRNNQERKEEAKLPQKKYYRQRAHANPFSDHQLAYPSSPKEMVWANHFPKYFPSAIAADGDAETKPSGKQVEVADIGCGFGGLIVSLAQKLPDTLMLGMEIRTQVTEYVEERIKALRIQHEAEGHYQNISVLRANTMKFLPNIYEKFQLSKIFICFPDPHFKARKHKARIVSPTLCAEYAYVLRPGGIVYTITDVEDLHKWMAKHFDDHPLFDRLAEEDLKDDVCVEVMRTDTEEGKKVERNNGSKFVACWKRREDPEW</sequence>
<dbReference type="Proteomes" id="UP000277580">
    <property type="component" value="Unassembled WGS sequence"/>
</dbReference>
<feature type="binding site" evidence="11">
    <location>
        <position position="177"/>
    </location>
    <ligand>
        <name>S-adenosyl-L-methionine</name>
        <dbReference type="ChEBI" id="CHEBI:59789"/>
    </ligand>
</feature>
<evidence type="ECO:0000256" key="3">
    <source>
        <dbReference type="ARBA" id="ARBA00022555"/>
    </source>
</evidence>
<evidence type="ECO:0000256" key="9">
    <source>
        <dbReference type="ARBA" id="ARBA00023242"/>
    </source>
</evidence>
<gene>
    <name evidence="11" type="primary">TRM8</name>
    <name evidence="13" type="ORF">P167DRAFT_565152</name>
</gene>
<feature type="binding site" evidence="11">
    <location>
        <position position="99"/>
    </location>
    <ligand>
        <name>S-adenosyl-L-methionine</name>
        <dbReference type="ChEBI" id="CHEBI:59789"/>
    </ligand>
</feature>
<dbReference type="PANTHER" id="PTHR23417:SF16">
    <property type="entry name" value="TRNA (GUANINE-N(7)-)-METHYLTRANSFERASE"/>
    <property type="match status" value="1"/>
</dbReference>
<keyword evidence="4 11" id="KW-0489">Methyltransferase</keyword>
<evidence type="ECO:0000256" key="5">
    <source>
        <dbReference type="ARBA" id="ARBA00022679"/>
    </source>
</evidence>
<organism evidence="13 14">
    <name type="scientific">Morchella conica CCBAS932</name>
    <dbReference type="NCBI Taxonomy" id="1392247"/>
    <lineage>
        <taxon>Eukaryota</taxon>
        <taxon>Fungi</taxon>
        <taxon>Dikarya</taxon>
        <taxon>Ascomycota</taxon>
        <taxon>Pezizomycotina</taxon>
        <taxon>Pezizomycetes</taxon>
        <taxon>Pezizales</taxon>
        <taxon>Morchellaceae</taxon>
        <taxon>Morchella</taxon>
    </lineage>
</organism>
<comment type="subcellular location">
    <subcellularLocation>
        <location evidence="2 11">Nucleus</location>
    </subcellularLocation>
</comment>
<evidence type="ECO:0000313" key="14">
    <source>
        <dbReference type="Proteomes" id="UP000277580"/>
    </source>
</evidence>
<dbReference type="HAMAP" id="MF_03055">
    <property type="entry name" value="tRNA_methyltr_TrmB_euk"/>
    <property type="match status" value="1"/>
</dbReference>
<evidence type="ECO:0000256" key="6">
    <source>
        <dbReference type="ARBA" id="ARBA00022691"/>
    </source>
</evidence>
<reference evidence="13 14" key="1">
    <citation type="journal article" date="2018" name="Nat. Ecol. Evol.">
        <title>Pezizomycetes genomes reveal the molecular basis of ectomycorrhizal truffle lifestyle.</title>
        <authorList>
            <person name="Murat C."/>
            <person name="Payen T."/>
            <person name="Noel B."/>
            <person name="Kuo A."/>
            <person name="Morin E."/>
            <person name="Chen J."/>
            <person name="Kohler A."/>
            <person name="Krizsan K."/>
            <person name="Balestrini R."/>
            <person name="Da Silva C."/>
            <person name="Montanini B."/>
            <person name="Hainaut M."/>
            <person name="Levati E."/>
            <person name="Barry K.W."/>
            <person name="Belfiori B."/>
            <person name="Cichocki N."/>
            <person name="Clum A."/>
            <person name="Dockter R.B."/>
            <person name="Fauchery L."/>
            <person name="Guy J."/>
            <person name="Iotti M."/>
            <person name="Le Tacon F."/>
            <person name="Lindquist E.A."/>
            <person name="Lipzen A."/>
            <person name="Malagnac F."/>
            <person name="Mello A."/>
            <person name="Molinier V."/>
            <person name="Miyauchi S."/>
            <person name="Poulain J."/>
            <person name="Riccioni C."/>
            <person name="Rubini A."/>
            <person name="Sitrit Y."/>
            <person name="Splivallo R."/>
            <person name="Traeger S."/>
            <person name="Wang M."/>
            <person name="Zifcakova L."/>
            <person name="Wipf D."/>
            <person name="Zambonelli A."/>
            <person name="Paolocci F."/>
            <person name="Nowrousian M."/>
            <person name="Ottonello S."/>
            <person name="Baldrian P."/>
            <person name="Spatafora J.W."/>
            <person name="Henrissat B."/>
            <person name="Nagy L.G."/>
            <person name="Aury J.M."/>
            <person name="Wincker P."/>
            <person name="Grigoriev I.V."/>
            <person name="Bonfante P."/>
            <person name="Martin F.M."/>
        </authorList>
    </citation>
    <scope>NUCLEOTIDE SEQUENCE [LARGE SCALE GENOMIC DNA]</scope>
    <source>
        <strain evidence="13 14">CCBAS932</strain>
    </source>
</reference>
<dbReference type="GO" id="GO:0008176">
    <property type="term" value="F:tRNA (guanine(46)-N7)-methyltransferase activity"/>
    <property type="evidence" value="ECO:0007669"/>
    <property type="project" value="UniProtKB-UniRule"/>
</dbReference>
<dbReference type="OrthoDB" id="47276at2759"/>
<keyword evidence="6 11" id="KW-0949">S-adenosyl-L-methionine</keyword>
<dbReference type="FunCoup" id="A0A3N4KPE8">
    <property type="interactions" value="530"/>
</dbReference>
<evidence type="ECO:0000256" key="4">
    <source>
        <dbReference type="ARBA" id="ARBA00022603"/>
    </source>
</evidence>
<feature type="active site" evidence="11">
    <location>
        <position position="180"/>
    </location>
</feature>
<dbReference type="CDD" id="cd02440">
    <property type="entry name" value="AdoMet_MTases"/>
    <property type="match status" value="1"/>
</dbReference>
<dbReference type="NCBIfam" id="TIGR00091">
    <property type="entry name" value="tRNA (guanosine(46)-N7)-methyltransferase TrmB"/>
    <property type="match status" value="1"/>
</dbReference>
<evidence type="ECO:0000313" key="13">
    <source>
        <dbReference type="EMBL" id="RPB12473.1"/>
    </source>
</evidence>
<dbReference type="PROSITE" id="PS51625">
    <property type="entry name" value="SAM_MT_TRMB"/>
    <property type="match status" value="1"/>
</dbReference>
<keyword evidence="3 11" id="KW-0820">tRNA-binding</keyword>
<dbReference type="InParanoid" id="A0A3N4KPE8"/>
<keyword evidence="8 11" id="KW-0694">RNA-binding</keyword>